<proteinExistence type="predicted"/>
<evidence type="ECO:0000259" key="5">
    <source>
        <dbReference type="Pfam" id="PF00419"/>
    </source>
</evidence>
<gene>
    <name evidence="6" type="primary">fimH</name>
    <name evidence="6" type="ORF">GCM10022405_24160</name>
</gene>
<keyword evidence="3" id="KW-0281">Fimbrium</keyword>
<dbReference type="Proteomes" id="UP001499994">
    <property type="component" value="Unassembled WGS sequence"/>
</dbReference>
<dbReference type="InterPro" id="IPR008966">
    <property type="entry name" value="Adhesion_dom_sf"/>
</dbReference>
<accession>A0ABP7LEW3</accession>
<dbReference type="PANTHER" id="PTHR33420:SF31">
    <property type="entry name" value="TYPE 1 FIMBRIN D-MANNOSE SPECIFIC ADHESIN"/>
    <property type="match status" value="1"/>
</dbReference>
<comment type="caution">
    <text evidence="6">The sequence shown here is derived from an EMBL/GenBank/DDBJ whole genome shotgun (WGS) entry which is preliminary data.</text>
</comment>
<dbReference type="Pfam" id="PF00419">
    <property type="entry name" value="Fimbrial"/>
    <property type="match status" value="1"/>
</dbReference>
<reference evidence="7" key="1">
    <citation type="journal article" date="2019" name="Int. J. Syst. Evol. Microbiol.">
        <title>The Global Catalogue of Microorganisms (GCM) 10K type strain sequencing project: providing services to taxonomists for standard genome sequencing and annotation.</title>
        <authorList>
            <consortium name="The Broad Institute Genomics Platform"/>
            <consortium name="The Broad Institute Genome Sequencing Center for Infectious Disease"/>
            <person name="Wu L."/>
            <person name="Ma J."/>
        </authorList>
    </citation>
    <scope>NUCLEOTIDE SEQUENCE [LARGE SCALE GENOMIC DNA]</scope>
    <source>
        <strain evidence="7">JCM 17201</strain>
    </source>
</reference>
<feature type="domain" description="Fimbrial-type adhesion" evidence="5">
    <location>
        <begin position="191"/>
        <end position="338"/>
    </location>
</feature>
<dbReference type="InterPro" id="IPR000259">
    <property type="entry name" value="Adhesion_dom_fimbrial"/>
</dbReference>
<evidence type="ECO:0000313" key="7">
    <source>
        <dbReference type="Proteomes" id="UP001499994"/>
    </source>
</evidence>
<protein>
    <submittedName>
        <fullName evidence="6">Type 1 fimbria D-mannose specific adhesin FimH</fullName>
    </submittedName>
</protein>
<evidence type="ECO:0000313" key="6">
    <source>
        <dbReference type="EMBL" id="GAA3898038.1"/>
    </source>
</evidence>
<feature type="chain" id="PRO_5046851672" evidence="4">
    <location>
        <begin position="23"/>
        <end position="338"/>
    </location>
</feature>
<comment type="subcellular location">
    <subcellularLocation>
        <location evidence="1">Fimbrium</location>
    </subcellularLocation>
</comment>
<dbReference type="InterPro" id="IPR050263">
    <property type="entry name" value="Bact_Fimbrial_Adh_Pro"/>
</dbReference>
<dbReference type="EMBL" id="BAABDG010000003">
    <property type="protein sequence ID" value="GAA3898038.1"/>
    <property type="molecule type" value="Genomic_DNA"/>
</dbReference>
<dbReference type="InterPro" id="IPR036937">
    <property type="entry name" value="Adhesion_dom_fimbrial_sf"/>
</dbReference>
<keyword evidence="2 4" id="KW-0732">Signal</keyword>
<evidence type="ECO:0000256" key="2">
    <source>
        <dbReference type="ARBA" id="ARBA00022729"/>
    </source>
</evidence>
<sequence>MNRVSRFVIPFFVYAITINAQAGACLATDGSTVVGNIDVSSIVSKPEDNVAGHTVVFSDVSADVQHKATVCECTAQENPSYSVWDWAQYEIPTESVDGKVYAKVNEYLDIAMSQTIDSIKVDIPYHDKQHKSLTNVCEDSGISGGSASEITARIRKPFVGRVDFNHVLVYTKGTNSTQGEATRTPEIQYYLSGSVVVQQSCEFSPNKVITFDFGNISASSFSQAGAGNKPDGVNVQTQYVFMKCKNIDAGALMSLRLEAEKSSGDAIVSDNEDIGFIIAEGNDRTQFKPNDPTDTHKFQLDDNSAYSFPLSVWPISITGNKPAEGTFTAEGYIRVDFD</sequence>
<keyword evidence="7" id="KW-1185">Reference proteome</keyword>
<evidence type="ECO:0000256" key="1">
    <source>
        <dbReference type="ARBA" id="ARBA00004561"/>
    </source>
</evidence>
<dbReference type="PANTHER" id="PTHR33420">
    <property type="entry name" value="FIMBRIAL SUBUNIT ELFA-RELATED"/>
    <property type="match status" value="1"/>
</dbReference>
<organism evidence="6 7">
    <name type="scientific">Gibbsiella dentisursi</name>
    <dbReference type="NCBI Taxonomy" id="796890"/>
    <lineage>
        <taxon>Bacteria</taxon>
        <taxon>Pseudomonadati</taxon>
        <taxon>Pseudomonadota</taxon>
        <taxon>Gammaproteobacteria</taxon>
        <taxon>Enterobacterales</taxon>
        <taxon>Yersiniaceae</taxon>
        <taxon>Gibbsiella</taxon>
    </lineage>
</organism>
<feature type="signal peptide" evidence="4">
    <location>
        <begin position="1"/>
        <end position="22"/>
    </location>
</feature>
<name>A0ABP7LEW3_9GAMM</name>
<dbReference type="Gene3D" id="2.60.40.1090">
    <property type="entry name" value="Fimbrial-type adhesion domain"/>
    <property type="match status" value="1"/>
</dbReference>
<dbReference type="SUPFAM" id="SSF49401">
    <property type="entry name" value="Bacterial adhesins"/>
    <property type="match status" value="1"/>
</dbReference>
<dbReference type="RefSeq" id="WP_346081287.1">
    <property type="nucleotide sequence ID" value="NZ_BAABDG010000003.1"/>
</dbReference>
<evidence type="ECO:0000256" key="3">
    <source>
        <dbReference type="ARBA" id="ARBA00023263"/>
    </source>
</evidence>
<evidence type="ECO:0000256" key="4">
    <source>
        <dbReference type="SAM" id="SignalP"/>
    </source>
</evidence>